<proteinExistence type="predicted"/>
<name>A0A0R3Q813_9BILA</name>
<protein>
    <submittedName>
        <fullName evidence="1">Secreted protein</fullName>
    </submittedName>
</protein>
<reference evidence="1" key="1">
    <citation type="submission" date="2017-02" db="UniProtKB">
        <authorList>
            <consortium name="WormBaseParasite"/>
        </authorList>
    </citation>
    <scope>IDENTIFICATION</scope>
</reference>
<dbReference type="AlphaFoldDB" id="A0A0R3Q813"/>
<dbReference type="WBParaSite" id="BTMF_0000246701-mRNA-1">
    <property type="protein sequence ID" value="BTMF_0000246701-mRNA-1"/>
    <property type="gene ID" value="BTMF_0000246701"/>
</dbReference>
<evidence type="ECO:0000313" key="1">
    <source>
        <dbReference type="WBParaSite" id="BTMF_0000246701-mRNA-1"/>
    </source>
</evidence>
<sequence length="94" mass="10184">LTGKNAITSAATDKSSVFNAYLPRPSISIPITVFVAAYKLCEVLSRYASGNVTRVRSNRQRRSTCKFPLPAIDAQRVNQSTKHIQASCNAGGKI</sequence>
<accession>A0A0R3Q813</accession>
<organism evidence="1">
    <name type="scientific">Brugia timori</name>
    <dbReference type="NCBI Taxonomy" id="42155"/>
    <lineage>
        <taxon>Eukaryota</taxon>
        <taxon>Metazoa</taxon>
        <taxon>Ecdysozoa</taxon>
        <taxon>Nematoda</taxon>
        <taxon>Chromadorea</taxon>
        <taxon>Rhabditida</taxon>
        <taxon>Spirurina</taxon>
        <taxon>Spiruromorpha</taxon>
        <taxon>Filarioidea</taxon>
        <taxon>Onchocercidae</taxon>
        <taxon>Brugia</taxon>
    </lineage>
</organism>